<dbReference type="GO" id="GO:0000076">
    <property type="term" value="P:DNA replication checkpoint signaling"/>
    <property type="evidence" value="ECO:0007669"/>
    <property type="project" value="UniProtKB-UniRule"/>
</dbReference>
<comment type="similarity">
    <text evidence="2 6">Belongs to the CSM3 family.</text>
</comment>
<feature type="region of interest" description="Disordered" evidence="7">
    <location>
        <begin position="1"/>
        <end position="64"/>
    </location>
</feature>
<dbReference type="Proteomes" id="UP001627154">
    <property type="component" value="Unassembled WGS sequence"/>
</dbReference>
<dbReference type="InterPro" id="IPR012923">
    <property type="entry name" value="Csm3"/>
</dbReference>
<keyword evidence="5 6" id="KW-0131">Cell cycle</keyword>
<dbReference type="PANTHER" id="PTHR13220:SF11">
    <property type="entry name" value="TIMELESS-INTERACTING PROTEIN"/>
    <property type="match status" value="1"/>
</dbReference>
<evidence type="ECO:0000256" key="2">
    <source>
        <dbReference type="ARBA" id="ARBA00006075"/>
    </source>
</evidence>
<evidence type="ECO:0000256" key="5">
    <source>
        <dbReference type="ARBA" id="ARBA00023306"/>
    </source>
</evidence>
<gene>
    <name evidence="9" type="ORF">TKK_002965</name>
</gene>
<dbReference type="GO" id="GO:0005634">
    <property type="term" value="C:nucleus"/>
    <property type="evidence" value="ECO:0007669"/>
    <property type="project" value="UniProtKB-SubCell"/>
</dbReference>
<comment type="caution">
    <text evidence="9">The sequence shown here is derived from an EMBL/GenBank/DDBJ whole genome shotgun (WGS) entry which is preliminary data.</text>
</comment>
<protein>
    <recommendedName>
        <fullName evidence="6">TIMELESS-interacting protein</fullName>
    </recommendedName>
</protein>
<comment type="subcellular location">
    <subcellularLocation>
        <location evidence="1 6">Nucleus</location>
    </subcellularLocation>
</comment>
<evidence type="ECO:0000256" key="6">
    <source>
        <dbReference type="RuleBase" id="RU366049"/>
    </source>
</evidence>
<organism evidence="9 10">
    <name type="scientific">Trichogramma kaykai</name>
    <dbReference type="NCBI Taxonomy" id="54128"/>
    <lineage>
        <taxon>Eukaryota</taxon>
        <taxon>Metazoa</taxon>
        <taxon>Ecdysozoa</taxon>
        <taxon>Arthropoda</taxon>
        <taxon>Hexapoda</taxon>
        <taxon>Insecta</taxon>
        <taxon>Pterygota</taxon>
        <taxon>Neoptera</taxon>
        <taxon>Endopterygota</taxon>
        <taxon>Hymenoptera</taxon>
        <taxon>Apocrita</taxon>
        <taxon>Proctotrupomorpha</taxon>
        <taxon>Chalcidoidea</taxon>
        <taxon>Trichogrammatidae</taxon>
        <taxon>Trichogramma</taxon>
    </lineage>
</organism>
<dbReference type="AlphaFoldDB" id="A0ABD2XII5"/>
<evidence type="ECO:0000256" key="7">
    <source>
        <dbReference type="SAM" id="MobiDB-lite"/>
    </source>
</evidence>
<evidence type="ECO:0000256" key="3">
    <source>
        <dbReference type="ARBA" id="ARBA00022763"/>
    </source>
</evidence>
<evidence type="ECO:0000313" key="9">
    <source>
        <dbReference type="EMBL" id="KAL3404501.1"/>
    </source>
</evidence>
<comment type="function">
    <text evidence="6">Plays an important role in the control of DNA replication and the maintenance of replication fork stability.</text>
</comment>
<feature type="domain" description="Chromosome segregation in meiosis protein 3" evidence="8">
    <location>
        <begin position="72"/>
        <end position="152"/>
    </location>
</feature>
<name>A0ABD2XII5_9HYME</name>
<keyword evidence="10" id="KW-1185">Reference proteome</keyword>
<reference evidence="9 10" key="1">
    <citation type="journal article" date="2024" name="bioRxiv">
        <title>A reference genome for Trichogramma kaykai: A tiny desert-dwelling parasitoid wasp with competing sex-ratio distorters.</title>
        <authorList>
            <person name="Culotta J."/>
            <person name="Lindsey A.R."/>
        </authorList>
    </citation>
    <scope>NUCLEOTIDE SEQUENCE [LARGE SCALE GENOMIC DNA]</scope>
    <source>
        <strain evidence="9 10">KSX58</strain>
    </source>
</reference>
<dbReference type="InterPro" id="IPR040038">
    <property type="entry name" value="TIPIN/Csm3/Swi3"/>
</dbReference>
<evidence type="ECO:0000313" key="10">
    <source>
        <dbReference type="Proteomes" id="UP001627154"/>
    </source>
</evidence>
<dbReference type="PANTHER" id="PTHR13220">
    <property type="entry name" value="TIMELESS INTERACTING-RELATED"/>
    <property type="match status" value="1"/>
</dbReference>
<dbReference type="GO" id="GO:0031297">
    <property type="term" value="P:replication fork processing"/>
    <property type="evidence" value="ECO:0007669"/>
    <property type="project" value="UniProtKB-UniRule"/>
</dbReference>
<dbReference type="Pfam" id="PF07962">
    <property type="entry name" value="Swi3"/>
    <property type="match status" value="1"/>
</dbReference>
<keyword evidence="4 6" id="KW-0539">Nucleus</keyword>
<sequence length="222" mass="25204">MSDEELSDIADDDDLVRRHEAADQDEENDGAAGSGGEVSANGGDDDAAAADENQDAQPVPVKKKVTRKMMVLNSERLRGPKGVHTIEKLYEGFQFKGKGHEAEDLDGVMKRLEYWAYRMFPKYDFDDFLAKCETLGFKKDLQVHLKKYRTGMITSDDIQPNEMIQEDPEDDEPLPLMRTESDLRQTAEMREQFNDEAFERLMAQEVALVEQAHADSQQTQIP</sequence>
<feature type="compositionally biased region" description="Acidic residues" evidence="7">
    <location>
        <begin position="1"/>
        <end position="14"/>
    </location>
</feature>
<accession>A0ABD2XII5</accession>
<dbReference type="EMBL" id="JBJJXI010000025">
    <property type="protein sequence ID" value="KAL3404501.1"/>
    <property type="molecule type" value="Genomic_DNA"/>
</dbReference>
<proteinExistence type="inferred from homology"/>
<dbReference type="GO" id="GO:0006974">
    <property type="term" value="P:DNA damage response"/>
    <property type="evidence" value="ECO:0007669"/>
    <property type="project" value="UniProtKB-KW"/>
</dbReference>
<keyword evidence="3 6" id="KW-0227">DNA damage</keyword>
<evidence type="ECO:0000259" key="8">
    <source>
        <dbReference type="Pfam" id="PF07962"/>
    </source>
</evidence>
<evidence type="ECO:0000256" key="1">
    <source>
        <dbReference type="ARBA" id="ARBA00004123"/>
    </source>
</evidence>
<evidence type="ECO:0000256" key="4">
    <source>
        <dbReference type="ARBA" id="ARBA00023242"/>
    </source>
</evidence>
<feature type="compositionally biased region" description="Acidic residues" evidence="7">
    <location>
        <begin position="43"/>
        <end position="54"/>
    </location>
</feature>